<feature type="non-terminal residue" evidence="1">
    <location>
        <position position="308"/>
    </location>
</feature>
<dbReference type="EC" id="1.3.1.91" evidence="1"/>
<sequence>MGVDSSQRAAQERYRNGFFLAPMVRIGTLPMRLLSLQYGADLVWTSEVVDKCITGCERVVDSRTGVIKFLKDGKDVFTTHPDEKDRVIFQLGTATAEEAVQAAKVVEADVSGIDLNCGCPKRFSIQGGMGAALMEDPDRLCAILEALVAAVSVPVTCKIRIFDDEERTLALARRIAATGVAALTVHCRTRRMRPAEKALWARLGSIVRELAPLPVILNGDVFSAADVQRAKDSTGATSVMAARGAVENPSIFRAEGPVPAAEAVIEYLRTATRLGNAFGNTKYTLLQMHPDTKGAEYMAARAAKSIEA</sequence>
<protein>
    <submittedName>
        <fullName evidence="1">tRNA-dihydrouridine synthase 2</fullName>
        <ecNumber evidence="1">1.3.1.91</ecNumber>
    </submittedName>
</protein>
<proteinExistence type="predicted"/>
<reference evidence="1" key="1">
    <citation type="submission" date="2022-07" db="EMBL/GenBank/DDBJ databases">
        <title>Phylogenomic reconstructions and comparative analyses of Kickxellomycotina fungi.</title>
        <authorList>
            <person name="Reynolds N.K."/>
            <person name="Stajich J.E."/>
            <person name="Barry K."/>
            <person name="Grigoriev I.V."/>
            <person name="Crous P."/>
            <person name="Smith M.E."/>
        </authorList>
    </citation>
    <scope>NUCLEOTIDE SEQUENCE</scope>
    <source>
        <strain evidence="1">CBS 109366</strain>
    </source>
</reference>
<name>A0ACC1JL18_9FUNG</name>
<dbReference type="Proteomes" id="UP001140234">
    <property type="component" value="Unassembled WGS sequence"/>
</dbReference>
<accession>A0ACC1JL18</accession>
<gene>
    <name evidence="1" type="primary">dus2</name>
    <name evidence="1" type="ORF">IWQ57_006055</name>
</gene>
<keyword evidence="2" id="KW-1185">Reference proteome</keyword>
<evidence type="ECO:0000313" key="1">
    <source>
        <dbReference type="EMBL" id="KAJ2761421.1"/>
    </source>
</evidence>
<comment type="caution">
    <text evidence="1">The sequence shown here is derived from an EMBL/GenBank/DDBJ whole genome shotgun (WGS) entry which is preliminary data.</text>
</comment>
<dbReference type="EMBL" id="JANBUJ010003230">
    <property type="protein sequence ID" value="KAJ2761421.1"/>
    <property type="molecule type" value="Genomic_DNA"/>
</dbReference>
<evidence type="ECO:0000313" key="2">
    <source>
        <dbReference type="Proteomes" id="UP001140234"/>
    </source>
</evidence>
<organism evidence="1 2">
    <name type="scientific">Coemansia nantahalensis</name>
    <dbReference type="NCBI Taxonomy" id="2789366"/>
    <lineage>
        <taxon>Eukaryota</taxon>
        <taxon>Fungi</taxon>
        <taxon>Fungi incertae sedis</taxon>
        <taxon>Zoopagomycota</taxon>
        <taxon>Kickxellomycotina</taxon>
        <taxon>Kickxellomycetes</taxon>
        <taxon>Kickxellales</taxon>
        <taxon>Kickxellaceae</taxon>
        <taxon>Coemansia</taxon>
    </lineage>
</organism>
<keyword evidence="1" id="KW-0560">Oxidoreductase</keyword>